<keyword evidence="6" id="KW-0653">Protein transport</keyword>
<evidence type="ECO:0000313" key="10">
    <source>
        <dbReference type="EMBL" id="CAH3152508.1"/>
    </source>
</evidence>
<proteinExistence type="inferred from homology"/>
<keyword evidence="11" id="KW-1185">Reference proteome</keyword>
<organism evidence="10 11">
    <name type="scientific">Porites lobata</name>
    <dbReference type="NCBI Taxonomy" id="104759"/>
    <lineage>
        <taxon>Eukaryota</taxon>
        <taxon>Metazoa</taxon>
        <taxon>Cnidaria</taxon>
        <taxon>Anthozoa</taxon>
        <taxon>Hexacorallia</taxon>
        <taxon>Scleractinia</taxon>
        <taxon>Fungiina</taxon>
        <taxon>Poritidae</taxon>
        <taxon>Porites</taxon>
    </lineage>
</organism>
<evidence type="ECO:0000256" key="1">
    <source>
        <dbReference type="ARBA" id="ARBA00004123"/>
    </source>
</evidence>
<feature type="domain" description="Importin N-terminal" evidence="9">
    <location>
        <begin position="29"/>
        <end position="95"/>
    </location>
</feature>
<protein>
    <recommendedName>
        <fullName evidence="8">Exportin-4</fullName>
    </recommendedName>
</protein>
<dbReference type="Gene3D" id="1.25.10.10">
    <property type="entry name" value="Leucine-rich Repeat Variant"/>
    <property type="match status" value="2"/>
</dbReference>
<dbReference type="InterPro" id="IPR011989">
    <property type="entry name" value="ARM-like"/>
</dbReference>
<dbReference type="InterPro" id="IPR016024">
    <property type="entry name" value="ARM-type_fold"/>
</dbReference>
<gene>
    <name evidence="10" type="ORF">PLOB_00049279</name>
</gene>
<evidence type="ECO:0000256" key="8">
    <source>
        <dbReference type="ARBA" id="ARBA00040444"/>
    </source>
</evidence>
<evidence type="ECO:0000256" key="4">
    <source>
        <dbReference type="ARBA" id="ARBA00022448"/>
    </source>
</evidence>
<accession>A0ABN8PZ98</accession>
<sequence>MTSIQELEHSAAVVMAPPSLVTQEQRQSAEQVFLNFRRSKSPYAACRQILEQSRNDYVLFQAASTIKEAILREWNILDKSDIESLRSFLLTFVTHKQDIQKYVKEQVLHVVAIICKRGILENSLATQESLLRDVTQLISSNNREMKILGCLILKALLSEFSFLNQSSDIGLSWDFHLRCKKAFEVQALKQIFVLVVHGLQQFLHTELNLLSREDISVLERLLCLAEQILNWDFSRHHFHGQKRFLSSETSVTQFKPGSAWRVLLFDPALVGMFFKLQVNLQANEDLSHHCGQCLIQLAALSGGIFPDASSQTQYLSHFVQGFLQISKNIEMNGQAALGLGSIVNRLLFVFPCSSFKALPADSLKLFMNSMTDLTCLFLQAVAKEEELNSEDTSFIEAVEQMLEGWASLVEHVSQLPPGVFNDSATRIINCYIQCHLAAPNGLRGTFLSQTNNGIHLDEICDLDSDDRELFADQLCTVGSLARLVPSHAFALLIKLLEERVNQLEKYLTAVKNSTARFDLASADNLYEDLHWLLLISAYLLADESNGEKPLIPSEIISYSSSLKEQIDSQATFHSLCASQHQNMGDSYATLNYSRVDPVVRLVSTIFRTANIEKLAVNAGLSELLSPQVGRTIVWCLRHWVKSYLLPDEKEYEQQLSASLLSVFGAGTEGGKWTLGFLLDKVRSNLSGWSAESQIVEDTAMLLLSLVDSKSRAEMAISFDSLWLLAQEHLSTTAVLHKLAPEVLRYLTQALVLAASAADDQAVRKKYLDQILHTLQSYFSGICHQSNFAKSSQKEGVKSQLQSLLEAFRGAALATNLRNVHALFHYLNPVLRDCVHLLNVYQNCPEMVVVVLEFCVDLADSQVAFLSKNEAAKLYEACMALVQTYGKCNLGKVSGEALTEEEQLNDLLLLIKLLASVLSKDFLDFSTDQEKIHVSAADLALYGLHVIIPLISSDVLMFPVVCSEFFKLTTNVCDMYPEKMCLLPEALFKSLMASLEMGLANYDPDVTKMSLEALSSLATHCFLEIQKNVKVPTHEILQHFLKTLFDMLLFQSFNMDLLQPAAEAFLALICCHQMYYTQLVRNLLAQQTDQVVCQRLLDAFNQLTPSDMKLSLDRVNKTQFRKSLDVFLGSVKGFLCVK</sequence>
<reference evidence="10 11" key="1">
    <citation type="submission" date="2022-05" db="EMBL/GenBank/DDBJ databases">
        <authorList>
            <consortium name="Genoscope - CEA"/>
            <person name="William W."/>
        </authorList>
    </citation>
    <scope>NUCLEOTIDE SEQUENCE [LARGE SCALE GENOMIC DNA]</scope>
</reference>
<keyword evidence="5" id="KW-0963">Cytoplasm</keyword>
<evidence type="ECO:0000259" key="9">
    <source>
        <dbReference type="PROSITE" id="PS50166"/>
    </source>
</evidence>
<name>A0ABN8PZ98_9CNID</name>
<evidence type="ECO:0000256" key="7">
    <source>
        <dbReference type="ARBA" id="ARBA00023242"/>
    </source>
</evidence>
<dbReference type="InterPro" id="IPR044189">
    <property type="entry name" value="XPO4/7-like"/>
</dbReference>
<dbReference type="EMBL" id="CALNXK010000094">
    <property type="protein sequence ID" value="CAH3152508.1"/>
    <property type="molecule type" value="Genomic_DNA"/>
</dbReference>
<dbReference type="PANTHER" id="PTHR12596:SF1">
    <property type="entry name" value="EXPORTIN-4"/>
    <property type="match status" value="1"/>
</dbReference>
<dbReference type="PANTHER" id="PTHR12596">
    <property type="entry name" value="EXPORTIN 4,7-RELATED"/>
    <property type="match status" value="1"/>
</dbReference>
<dbReference type="SUPFAM" id="SSF48371">
    <property type="entry name" value="ARM repeat"/>
    <property type="match status" value="1"/>
</dbReference>
<evidence type="ECO:0000256" key="3">
    <source>
        <dbReference type="ARBA" id="ARBA00009466"/>
    </source>
</evidence>
<comment type="caution">
    <text evidence="10">The sequence shown here is derived from an EMBL/GenBank/DDBJ whole genome shotgun (WGS) entry which is preliminary data.</text>
</comment>
<comment type="subcellular location">
    <subcellularLocation>
        <location evidence="2">Cytoplasm</location>
    </subcellularLocation>
    <subcellularLocation>
        <location evidence="1">Nucleus</location>
    </subcellularLocation>
</comment>
<dbReference type="PROSITE" id="PS50166">
    <property type="entry name" value="IMPORTIN_B_NT"/>
    <property type="match status" value="1"/>
</dbReference>
<evidence type="ECO:0000256" key="6">
    <source>
        <dbReference type="ARBA" id="ARBA00022927"/>
    </source>
</evidence>
<dbReference type="Proteomes" id="UP001159405">
    <property type="component" value="Unassembled WGS sequence"/>
</dbReference>
<evidence type="ECO:0000256" key="2">
    <source>
        <dbReference type="ARBA" id="ARBA00004496"/>
    </source>
</evidence>
<evidence type="ECO:0000256" key="5">
    <source>
        <dbReference type="ARBA" id="ARBA00022490"/>
    </source>
</evidence>
<evidence type="ECO:0000313" key="11">
    <source>
        <dbReference type="Proteomes" id="UP001159405"/>
    </source>
</evidence>
<comment type="similarity">
    <text evidence="3">Belongs to the exportin family.</text>
</comment>
<dbReference type="InterPro" id="IPR001494">
    <property type="entry name" value="Importin-beta_N"/>
</dbReference>
<keyword evidence="4" id="KW-0813">Transport</keyword>
<keyword evidence="7" id="KW-0539">Nucleus</keyword>